<feature type="coiled-coil region" evidence="1">
    <location>
        <begin position="372"/>
        <end position="536"/>
    </location>
</feature>
<evidence type="ECO:0000256" key="1">
    <source>
        <dbReference type="SAM" id="Coils"/>
    </source>
</evidence>
<gene>
    <name evidence="5" type="primary">LOC727405</name>
</gene>
<proteinExistence type="predicted"/>
<sequence>MDSFTCVVKKLNSLDVSETIIKDLKDLNNGKFYKKLIELFQWKGIKNCLDTENIIIKFLQDEYPKYNFDDKNLDEMEHIYIASLFLLHVSQEPLFYHPMCINLQHETQLKIKSFLEMIIPYGKNINREILREIITEVETDIPKTPVTLKKKILKDFFNSPITWSAQTHKLLNEKNKELRMLKTELEVERFEKADLQEDLRIQQNKVQNLQKKLEEKTVEIKALKEEKIKPNTPQSCKKNKDIIDYKQYYKKEIDHLEDQLMQKQCDIDKLEANNDTLTKKLTCIEMQCIYFKEKVENCEKSLENLQIQGEIKDRELINLRMTNEELRIHLKELNKTAFEEQSFEIDGIAPLQSSSTSLNTSEVLSSVIDIQLQEAKEESISLKAQLDAVNEKLESITQEYESTIQFLKEEMQILQNKETKLNTVIKKLNNEIEILQKEKETLINQNKNLEIVCNSQNESLSHAEKFKNISIMEINTLKEKIKNLEESLNNENINNIKLHTELTQHKSQIHENLEYIQNLKEQNNLYKTSMDLYNANLKEIIFHNSETNCMENNLNDKTITELIKHVQILICNFNKKYTLKQIEVETLNNTMAEIKLKLENSQSLISILKQKDEQNIIEISKLNEIIIDNTTKINEFTNIIEKYSKQISCLKDIELQKQVLEKDLYIHKEKVDKKNTLLKAFVICIKSLKTNIQTLETEFYSMKADVLNQINEYQKYNKETNKNILNAYKILYTNFTEEQLSKCQLKNELTDNKKILENYKNVNNILENDLVNHKQMINHLETELICTKQKLTQSIQNLEKFEETKESFQNQYKNLKSENEKNLLDLNNINDKFRKSQQEVCNISDQLKFKDKRIQNLIEEITSLKLEKEHIIHLQMEEETKMKNFIKELETKLLKNQCHLDQLNIEVKLKQETLEFVQNEFENLSKETIASKIKLKEIIMNLQEVRNNQDAVLKTQEKTLKEKCLQLEQLQKEFNDSKGIVYKQFENKKLLCQSLQAANFELQTEFYKQTKTIEELQQIIKKERDELNKSKEYCKVEDIKKLKIIQDCEKLQYSINDLKSIITEVNIKNENFYADSTYDVQNINNDDNIENILKIIKTSINEIQTSCKLILFLSDENTNLNKTLKNQKIIVDNYVTKCEEIKLLKIKVQELTNLQEKYEEYVNNFIENKKSLKDSLKNIIKSREDLDISLNELKQKWDNILIKSNNVFIIDNFVCDELKHIKNKKIYLENILFKHHIYHFQNMKPLQNILWDSFLWSKQKIEDIYLKTKTEQTIDISSDIFSNEKTIIEAELHKNKILQKDIVQLQNEIDDFSKLVISFESNFKFNEIKFQSESEKKLQLQINKLKEDKSNLESKLDCTCIKNAKLEDNIDELSIKIQEMKISLKEVEELNKELIQLKEQNSKLQEEKNELCKRPKKEDIDNQLKDIHDKYKIKVDEIKQNMKTAYNEQITKLNKEQEQCIQERLELLQKKMELQCRKQADELNKYKAHVANMSSQLWNVGEKLLNEQQEKEKLQKKLTELKTKYQDLDQKLVSLKEYKNLKCEKKDLLGENKDILQKISIIEEKTTYERKYSIRNIQTMGNVFNAEDEEGEVFDNIYLADIKDDNSSCGIDTDRLSILKKRNALCKPHLKSSYPAEMQFHPLPFTEEEIKSGSVPDEIFNDSLSQSLLPEQKTKKKDRTQTSYKKPGPPTPSKNGGRLSLQGNELRSPSSRILRERNKDRATTTPRTLKNLFLSRRQDENVIVTPRGRRRSSIFRKYRNVNDR</sequence>
<feature type="coiled-coil region" evidence="1">
    <location>
        <begin position="1504"/>
        <end position="1558"/>
    </location>
</feature>
<feature type="region of interest" description="Disordered" evidence="2">
    <location>
        <begin position="1664"/>
        <end position="1727"/>
    </location>
</feature>
<evidence type="ECO:0000313" key="4">
    <source>
        <dbReference type="Proteomes" id="UP000005203"/>
    </source>
</evidence>
<accession>A0A7M7MQM7</accession>
<protein>
    <submittedName>
        <fullName evidence="5">Interaptin</fullName>
    </submittedName>
</protein>
<dbReference type="EnsemblMetazoa" id="XM_026443686">
    <property type="protein sequence ID" value="XP_026299471"/>
    <property type="gene ID" value="LOC727405"/>
</dbReference>
<accession>A0A8B8H639</accession>
<dbReference type="GeneID" id="727405"/>
<dbReference type="CTD" id="44839"/>
<dbReference type="KEGG" id="ame:727405"/>
<reference evidence="3" key="1">
    <citation type="submission" date="2021-01" db="UniProtKB">
        <authorList>
            <consortium name="EnsemblMetazoa"/>
        </authorList>
    </citation>
    <scope>IDENTIFICATION</scope>
    <source>
        <strain evidence="3">DH4</strain>
    </source>
</reference>
<feature type="coiled-coil region" evidence="1">
    <location>
        <begin position="756"/>
        <end position="927"/>
    </location>
</feature>
<organism evidence="3">
    <name type="scientific">Apis mellifera</name>
    <name type="common">Honeybee</name>
    <dbReference type="NCBI Taxonomy" id="7460"/>
    <lineage>
        <taxon>Eukaryota</taxon>
        <taxon>Metazoa</taxon>
        <taxon>Ecdysozoa</taxon>
        <taxon>Arthropoda</taxon>
        <taxon>Hexapoda</taxon>
        <taxon>Insecta</taxon>
        <taxon>Pterygota</taxon>
        <taxon>Neoptera</taxon>
        <taxon>Endopterygota</taxon>
        <taxon>Hymenoptera</taxon>
        <taxon>Apocrita</taxon>
        <taxon>Aculeata</taxon>
        <taxon>Apoidea</taxon>
        <taxon>Anthophila</taxon>
        <taxon>Apidae</taxon>
        <taxon>Apis</taxon>
    </lineage>
</organism>
<reference evidence="5" key="2">
    <citation type="submission" date="2025-04" db="UniProtKB">
        <authorList>
            <consortium name="RefSeq"/>
        </authorList>
    </citation>
    <scope>IDENTIFICATION</scope>
    <source>
        <strain evidence="5">DH4</strain>
        <tissue evidence="5">Whole body</tissue>
    </source>
</reference>
<evidence type="ECO:0000313" key="5">
    <source>
        <dbReference type="RefSeq" id="XP_026299471.1"/>
    </source>
</evidence>
<name>A0A7M7MQM7_APIME</name>
<keyword evidence="1" id="KW-0175">Coiled coil</keyword>
<evidence type="ECO:0000313" key="3">
    <source>
        <dbReference type="EnsemblMetazoa" id="XP_026299471"/>
    </source>
</evidence>
<dbReference type="Proteomes" id="UP000005203">
    <property type="component" value="Linkage group LG11"/>
</dbReference>
<feature type="compositionally biased region" description="Basic and acidic residues" evidence="2">
    <location>
        <begin position="1713"/>
        <end position="1722"/>
    </location>
</feature>
<feature type="coiled-coil region" evidence="1">
    <location>
        <begin position="584"/>
        <end position="611"/>
    </location>
</feature>
<feature type="coiled-coil region" evidence="1">
    <location>
        <begin position="1144"/>
        <end position="1196"/>
    </location>
</feature>
<dbReference type="OrthoDB" id="2436455at2759"/>
<feature type="compositionally biased region" description="Polar residues" evidence="2">
    <location>
        <begin position="1701"/>
        <end position="1711"/>
    </location>
</feature>
<keyword evidence="4" id="KW-1185">Reference proteome</keyword>
<evidence type="ECO:0000256" key="2">
    <source>
        <dbReference type="SAM" id="MobiDB-lite"/>
    </source>
</evidence>
<dbReference type="RefSeq" id="XP_026299471.1">
    <property type="nucleotide sequence ID" value="XM_026443686.1"/>
</dbReference>
<feature type="coiled-coil region" evidence="1">
    <location>
        <begin position="168"/>
        <end position="287"/>
    </location>
</feature>
<feature type="coiled-coil region" evidence="1">
    <location>
        <begin position="1288"/>
        <end position="1463"/>
    </location>
</feature>